<gene>
    <name evidence="1" type="primary">PPUP7129</name>
</gene>
<feature type="non-terminal residue" evidence="1">
    <location>
        <position position="108"/>
    </location>
</feature>
<evidence type="ECO:0000313" key="1">
    <source>
        <dbReference type="EMBL" id="JAO08150.1"/>
    </source>
</evidence>
<protein>
    <submittedName>
        <fullName evidence="1">PPUP7129</fullName>
    </submittedName>
</protein>
<sequence length="108" mass="12019">QWADLNGYQDGQKKLYKISTSQNRIELTKKPGFELETLNNDTVSGASSKQGVSEAEGLQTASVINQILTKEVIIQQIISEELTESTCQKKKQMTMRAEMEAVVIPVET</sequence>
<dbReference type="AlphaFoldDB" id="A0A0S7ESE1"/>
<dbReference type="EMBL" id="GBYX01473509">
    <property type="protein sequence ID" value="JAO08150.1"/>
    <property type="molecule type" value="Transcribed_RNA"/>
</dbReference>
<proteinExistence type="predicted"/>
<organism evidence="1">
    <name type="scientific">Poeciliopsis prolifica</name>
    <name type="common">blackstripe livebearer</name>
    <dbReference type="NCBI Taxonomy" id="188132"/>
    <lineage>
        <taxon>Eukaryota</taxon>
        <taxon>Metazoa</taxon>
        <taxon>Chordata</taxon>
        <taxon>Craniata</taxon>
        <taxon>Vertebrata</taxon>
        <taxon>Euteleostomi</taxon>
        <taxon>Actinopterygii</taxon>
        <taxon>Neopterygii</taxon>
        <taxon>Teleostei</taxon>
        <taxon>Neoteleostei</taxon>
        <taxon>Acanthomorphata</taxon>
        <taxon>Ovalentaria</taxon>
        <taxon>Atherinomorphae</taxon>
        <taxon>Cyprinodontiformes</taxon>
        <taxon>Poeciliidae</taxon>
        <taxon>Poeciliinae</taxon>
        <taxon>Poeciliopsis</taxon>
    </lineage>
</organism>
<reference evidence="1" key="1">
    <citation type="submission" date="2014-12" db="EMBL/GenBank/DDBJ databases">
        <title>Parallel Evolution in Life History Adaptation Evident in the Tissue-Specific Poeciliopsis prolifica transcriptome.</title>
        <authorList>
            <person name="Jue N.K."/>
            <person name="Foley R.J."/>
            <person name="Obergfell C."/>
            <person name="Reznick D.N."/>
            <person name="O'Neill R.J."/>
            <person name="O'Neill M.J."/>
        </authorList>
    </citation>
    <scope>NUCLEOTIDE SEQUENCE</scope>
</reference>
<accession>A0A0S7ESE1</accession>
<feature type="non-terminal residue" evidence="1">
    <location>
        <position position="1"/>
    </location>
</feature>
<name>A0A0S7ESE1_9TELE</name>